<dbReference type="EMBL" id="MLYV02000644">
    <property type="protein sequence ID" value="PSR80660.1"/>
    <property type="molecule type" value="Genomic_DNA"/>
</dbReference>
<evidence type="ECO:0000313" key="3">
    <source>
        <dbReference type="Proteomes" id="UP000186601"/>
    </source>
</evidence>
<proteinExistence type="predicted"/>
<evidence type="ECO:0000313" key="2">
    <source>
        <dbReference type="EMBL" id="PSR80660.1"/>
    </source>
</evidence>
<feature type="compositionally biased region" description="Basic and acidic residues" evidence="1">
    <location>
        <begin position="20"/>
        <end position="29"/>
    </location>
</feature>
<dbReference type="AlphaFoldDB" id="A0A2R6NYP2"/>
<accession>A0A2R6NYP2</accession>
<name>A0A2R6NYP2_9APHY</name>
<dbReference type="Proteomes" id="UP000186601">
    <property type="component" value="Unassembled WGS sequence"/>
</dbReference>
<gene>
    <name evidence="2" type="ORF">PHLCEN_2v6680</name>
</gene>
<protein>
    <submittedName>
        <fullName evidence="2">Uncharacterized protein</fullName>
    </submittedName>
</protein>
<evidence type="ECO:0000256" key="1">
    <source>
        <dbReference type="SAM" id="MobiDB-lite"/>
    </source>
</evidence>
<reference evidence="2 3" key="1">
    <citation type="submission" date="2018-02" db="EMBL/GenBank/DDBJ databases">
        <title>Genome sequence of the basidiomycete white-rot fungus Phlebia centrifuga.</title>
        <authorList>
            <person name="Granchi Z."/>
            <person name="Peng M."/>
            <person name="de Vries R.P."/>
            <person name="Hilden K."/>
            <person name="Makela M.R."/>
            <person name="Grigoriev I."/>
            <person name="Riley R."/>
        </authorList>
    </citation>
    <scope>NUCLEOTIDE SEQUENCE [LARGE SCALE GENOMIC DNA]</scope>
    <source>
        <strain evidence="2 3">FBCC195</strain>
    </source>
</reference>
<organism evidence="2 3">
    <name type="scientific">Hermanssonia centrifuga</name>
    <dbReference type="NCBI Taxonomy" id="98765"/>
    <lineage>
        <taxon>Eukaryota</taxon>
        <taxon>Fungi</taxon>
        <taxon>Dikarya</taxon>
        <taxon>Basidiomycota</taxon>
        <taxon>Agaricomycotina</taxon>
        <taxon>Agaricomycetes</taxon>
        <taxon>Polyporales</taxon>
        <taxon>Meruliaceae</taxon>
        <taxon>Hermanssonia</taxon>
    </lineage>
</organism>
<sequence>MKGEWTRVGEVQRTASVATPDERVRDKTARPAFQRAKLVSSLGRTSNRPGQE</sequence>
<keyword evidence="3" id="KW-1185">Reference proteome</keyword>
<feature type="region of interest" description="Disordered" evidence="1">
    <location>
        <begin position="1"/>
        <end position="52"/>
    </location>
</feature>
<comment type="caution">
    <text evidence="2">The sequence shown here is derived from an EMBL/GenBank/DDBJ whole genome shotgun (WGS) entry which is preliminary data.</text>
</comment>
<feature type="compositionally biased region" description="Polar residues" evidence="1">
    <location>
        <begin position="42"/>
        <end position="52"/>
    </location>
</feature>